<sequence length="91" mass="10725">MDKNEERYFVPDIKECLNRYVIVNINSKPYPGLAHEVHNEEVEVLCIHQVGRKKSSNCFFWPQKKKICYEPTPIENSENVLIDDKLFDNAL</sequence>
<gene>
    <name evidence="1" type="ORF">MAR_016324</name>
</gene>
<accession>A0ABY7FJU9</accession>
<dbReference type="EMBL" id="CP111023">
    <property type="protein sequence ID" value="WAR22350.1"/>
    <property type="molecule type" value="Genomic_DNA"/>
</dbReference>
<evidence type="ECO:0000313" key="1">
    <source>
        <dbReference type="EMBL" id="WAR22350.1"/>
    </source>
</evidence>
<protein>
    <submittedName>
        <fullName evidence="1">Uncharacterized protein</fullName>
    </submittedName>
</protein>
<organism evidence="1 2">
    <name type="scientific">Mya arenaria</name>
    <name type="common">Soft-shell clam</name>
    <dbReference type="NCBI Taxonomy" id="6604"/>
    <lineage>
        <taxon>Eukaryota</taxon>
        <taxon>Metazoa</taxon>
        <taxon>Spiralia</taxon>
        <taxon>Lophotrochozoa</taxon>
        <taxon>Mollusca</taxon>
        <taxon>Bivalvia</taxon>
        <taxon>Autobranchia</taxon>
        <taxon>Heteroconchia</taxon>
        <taxon>Euheterodonta</taxon>
        <taxon>Imparidentia</taxon>
        <taxon>Neoheterodontei</taxon>
        <taxon>Myida</taxon>
        <taxon>Myoidea</taxon>
        <taxon>Myidae</taxon>
        <taxon>Mya</taxon>
    </lineage>
</organism>
<name>A0ABY7FJU9_MYAAR</name>
<keyword evidence="2" id="KW-1185">Reference proteome</keyword>
<dbReference type="Proteomes" id="UP001164746">
    <property type="component" value="Chromosome 12"/>
</dbReference>
<evidence type="ECO:0000313" key="2">
    <source>
        <dbReference type="Proteomes" id="UP001164746"/>
    </source>
</evidence>
<feature type="non-terminal residue" evidence="1">
    <location>
        <position position="1"/>
    </location>
</feature>
<proteinExistence type="predicted"/>
<reference evidence="1" key="1">
    <citation type="submission" date="2022-11" db="EMBL/GenBank/DDBJ databases">
        <title>Centuries of genome instability and evolution in soft-shell clam transmissible cancer (bioRxiv).</title>
        <authorList>
            <person name="Hart S.F.M."/>
            <person name="Yonemitsu M.A."/>
            <person name="Giersch R.M."/>
            <person name="Beal B.F."/>
            <person name="Arriagada G."/>
            <person name="Davis B.W."/>
            <person name="Ostrander E.A."/>
            <person name="Goff S.P."/>
            <person name="Metzger M.J."/>
        </authorList>
    </citation>
    <scope>NUCLEOTIDE SEQUENCE</scope>
    <source>
        <strain evidence="1">MELC-2E11</strain>
        <tissue evidence="1">Siphon/mantle</tissue>
    </source>
</reference>